<feature type="transmembrane region" description="Helical" evidence="7">
    <location>
        <begin position="243"/>
        <end position="268"/>
    </location>
</feature>
<gene>
    <name evidence="9" type="ORF">ODALV1_LOCUS4825</name>
</gene>
<name>A0ABP1Q0D8_9HEXA</name>
<evidence type="ECO:0000256" key="5">
    <source>
        <dbReference type="ARBA" id="ARBA00022989"/>
    </source>
</evidence>
<dbReference type="Pfam" id="PF01694">
    <property type="entry name" value="Rhomboid"/>
    <property type="match status" value="1"/>
</dbReference>
<dbReference type="InterPro" id="IPR011992">
    <property type="entry name" value="EF-hand-dom_pair"/>
</dbReference>
<protein>
    <recommendedName>
        <fullName evidence="8">EF-hand domain-containing protein</fullName>
    </recommendedName>
</protein>
<dbReference type="PROSITE" id="PS50222">
    <property type="entry name" value="EF_HAND_2"/>
    <property type="match status" value="1"/>
</dbReference>
<dbReference type="Proteomes" id="UP001642540">
    <property type="component" value="Unassembled WGS sequence"/>
</dbReference>
<evidence type="ECO:0000259" key="8">
    <source>
        <dbReference type="PROSITE" id="PS50222"/>
    </source>
</evidence>
<evidence type="ECO:0000256" key="7">
    <source>
        <dbReference type="SAM" id="Phobius"/>
    </source>
</evidence>
<dbReference type="Pfam" id="PF13499">
    <property type="entry name" value="EF-hand_7"/>
    <property type="match status" value="1"/>
</dbReference>
<dbReference type="SUPFAM" id="SSF144091">
    <property type="entry name" value="Rhomboid-like"/>
    <property type="match status" value="1"/>
</dbReference>
<comment type="subcellular location">
    <subcellularLocation>
        <location evidence="1">Membrane</location>
        <topology evidence="1">Multi-pass membrane protein</topology>
    </subcellularLocation>
</comment>
<dbReference type="InterPro" id="IPR002048">
    <property type="entry name" value="EF_hand_dom"/>
</dbReference>
<sequence length="370" mass="42797">MSYKRDYETSRRGAKKQQDIRLQDLHRDWYHVFERFKPNRNGEVKLSDMRRYLSMPELRTYIPEDAIDTMLRLADKDQNGMINYDEFLDMVVGYDYMASDRPIVRSALRAAAYTVVPRNERRYLAEYSCCPPPLFMILISFVELGVFLYYTVPLVQDKGLIGLSGPVPFDSILIYDPYRRYEAWRFVSYMLVHAGLTHIIFNIIMQLVLGVPLEMVHRWWRIMIVYLAGVVAGSLATSVTDPNVFLCGASGGVYALITAHLASVILNWKEMEFAWFRLIAFIILTGTDVGVAVYDRVILDKQTKVGYMAHLGGAVAGLLIGINVLRNLRRRRWEKVVWWCSLTLYLLLMVAGIVWNVLSIEGYFPKPRYN</sequence>
<comment type="similarity">
    <text evidence="2">Belongs to the peptidase S54 family.</text>
</comment>
<evidence type="ECO:0000256" key="1">
    <source>
        <dbReference type="ARBA" id="ARBA00004141"/>
    </source>
</evidence>
<dbReference type="Gene3D" id="1.10.238.10">
    <property type="entry name" value="EF-hand"/>
    <property type="match status" value="1"/>
</dbReference>
<keyword evidence="5 7" id="KW-1133">Transmembrane helix</keyword>
<keyword evidence="6 7" id="KW-0472">Membrane</keyword>
<dbReference type="SUPFAM" id="SSF47473">
    <property type="entry name" value="EF-hand"/>
    <property type="match status" value="1"/>
</dbReference>
<dbReference type="EMBL" id="CAXLJM020000014">
    <property type="protein sequence ID" value="CAL8081062.1"/>
    <property type="molecule type" value="Genomic_DNA"/>
</dbReference>
<feature type="transmembrane region" description="Helical" evidence="7">
    <location>
        <begin position="337"/>
        <end position="358"/>
    </location>
</feature>
<keyword evidence="10" id="KW-1185">Reference proteome</keyword>
<dbReference type="PANTHER" id="PTHR45840:SF8">
    <property type="entry name" value="RHOMBOID PROTEASE"/>
    <property type="match status" value="1"/>
</dbReference>
<keyword evidence="4" id="KW-0106">Calcium</keyword>
<feature type="transmembrane region" description="Helical" evidence="7">
    <location>
        <begin position="219"/>
        <end position="237"/>
    </location>
</feature>
<evidence type="ECO:0000256" key="3">
    <source>
        <dbReference type="ARBA" id="ARBA00022692"/>
    </source>
</evidence>
<dbReference type="InterPro" id="IPR035952">
    <property type="entry name" value="Rhomboid-like_sf"/>
</dbReference>
<dbReference type="InterPro" id="IPR022764">
    <property type="entry name" value="Peptidase_S54_rhomboid_dom"/>
</dbReference>
<evidence type="ECO:0000313" key="10">
    <source>
        <dbReference type="Proteomes" id="UP001642540"/>
    </source>
</evidence>
<dbReference type="Gene3D" id="1.20.1540.10">
    <property type="entry name" value="Rhomboid-like"/>
    <property type="match status" value="1"/>
</dbReference>
<comment type="caution">
    <text evidence="9">The sequence shown here is derived from an EMBL/GenBank/DDBJ whole genome shotgun (WGS) entry which is preliminary data.</text>
</comment>
<evidence type="ECO:0000256" key="4">
    <source>
        <dbReference type="ARBA" id="ARBA00022837"/>
    </source>
</evidence>
<dbReference type="SMART" id="SM00054">
    <property type="entry name" value="EFh"/>
    <property type="match status" value="1"/>
</dbReference>
<organism evidence="9 10">
    <name type="scientific">Orchesella dallaii</name>
    <dbReference type="NCBI Taxonomy" id="48710"/>
    <lineage>
        <taxon>Eukaryota</taxon>
        <taxon>Metazoa</taxon>
        <taxon>Ecdysozoa</taxon>
        <taxon>Arthropoda</taxon>
        <taxon>Hexapoda</taxon>
        <taxon>Collembola</taxon>
        <taxon>Entomobryomorpha</taxon>
        <taxon>Entomobryoidea</taxon>
        <taxon>Orchesellidae</taxon>
        <taxon>Orchesellinae</taxon>
        <taxon>Orchesella</taxon>
    </lineage>
</organism>
<feature type="transmembrane region" description="Helical" evidence="7">
    <location>
        <begin position="306"/>
        <end position="325"/>
    </location>
</feature>
<keyword evidence="3 7" id="KW-0812">Transmembrane</keyword>
<dbReference type="CDD" id="cd00051">
    <property type="entry name" value="EFh"/>
    <property type="match status" value="1"/>
</dbReference>
<evidence type="ECO:0000256" key="6">
    <source>
        <dbReference type="ARBA" id="ARBA00023136"/>
    </source>
</evidence>
<dbReference type="InterPro" id="IPR051739">
    <property type="entry name" value="Rhomboid_IM_Serine_Proteases"/>
</dbReference>
<feature type="transmembrane region" description="Helical" evidence="7">
    <location>
        <begin position="134"/>
        <end position="152"/>
    </location>
</feature>
<dbReference type="PROSITE" id="PS00018">
    <property type="entry name" value="EF_HAND_1"/>
    <property type="match status" value="1"/>
</dbReference>
<proteinExistence type="inferred from homology"/>
<feature type="domain" description="EF-hand" evidence="8">
    <location>
        <begin position="62"/>
        <end position="97"/>
    </location>
</feature>
<feature type="transmembrane region" description="Helical" evidence="7">
    <location>
        <begin position="186"/>
        <end position="207"/>
    </location>
</feature>
<dbReference type="InterPro" id="IPR018247">
    <property type="entry name" value="EF_Hand_1_Ca_BS"/>
</dbReference>
<dbReference type="PANTHER" id="PTHR45840">
    <property type="entry name" value="RHOMBOID-RELATED PROTEIN"/>
    <property type="match status" value="1"/>
</dbReference>
<evidence type="ECO:0000256" key="2">
    <source>
        <dbReference type="ARBA" id="ARBA00009045"/>
    </source>
</evidence>
<accession>A0ABP1Q0D8</accession>
<reference evidence="9 10" key="1">
    <citation type="submission" date="2024-08" db="EMBL/GenBank/DDBJ databases">
        <authorList>
            <person name="Cucini C."/>
            <person name="Frati F."/>
        </authorList>
    </citation>
    <scope>NUCLEOTIDE SEQUENCE [LARGE SCALE GENOMIC DNA]</scope>
</reference>
<feature type="transmembrane region" description="Helical" evidence="7">
    <location>
        <begin position="275"/>
        <end position="294"/>
    </location>
</feature>
<evidence type="ECO:0000313" key="9">
    <source>
        <dbReference type="EMBL" id="CAL8081062.1"/>
    </source>
</evidence>